<sequence length="130" mass="14518">MRTEAIPRQDADSDAHNSDEITDHENPSIETAVGIAEFQDETPPKKSDEKSPVDAGRISDKIEVRNLLEEQALIDSTLEGWRFQMCLSLFLSQLEAKIVSTSLVSITDSLRAFSISSWVVTVYLLTYTGR</sequence>
<reference evidence="2 3" key="1">
    <citation type="journal article" date="2020" name="Phytopathology">
        <title>A high-quality genome resource of Botrytis fragariae, a new and rapidly spreading fungal pathogen causing strawberry gray mold in the U.S.A.</title>
        <authorList>
            <person name="Wu Y."/>
            <person name="Saski C.A."/>
            <person name="Schnabel G."/>
            <person name="Xiao S."/>
            <person name="Hu M."/>
        </authorList>
    </citation>
    <scope>NUCLEOTIDE SEQUENCE [LARGE SCALE GENOMIC DNA]</scope>
    <source>
        <strain evidence="2 3">BVB16</strain>
    </source>
</reference>
<keyword evidence="3" id="KW-1185">Reference proteome</keyword>
<dbReference type="RefSeq" id="XP_037187909.1">
    <property type="nucleotide sequence ID" value="XM_037342251.1"/>
</dbReference>
<evidence type="ECO:0000313" key="3">
    <source>
        <dbReference type="Proteomes" id="UP000531561"/>
    </source>
</evidence>
<feature type="compositionally biased region" description="Basic and acidic residues" evidence="1">
    <location>
        <begin position="1"/>
        <end position="27"/>
    </location>
</feature>
<feature type="compositionally biased region" description="Basic and acidic residues" evidence="1">
    <location>
        <begin position="42"/>
        <end position="57"/>
    </location>
</feature>
<protein>
    <submittedName>
        <fullName evidence="2">Putative efflux pump antibiotic resistance protein</fullName>
    </submittedName>
</protein>
<comment type="caution">
    <text evidence="2">The sequence shown here is derived from an EMBL/GenBank/DDBJ whole genome shotgun (WGS) entry which is preliminary data.</text>
</comment>
<dbReference type="AlphaFoldDB" id="A0A8H6AKJ4"/>
<evidence type="ECO:0000256" key="1">
    <source>
        <dbReference type="SAM" id="MobiDB-lite"/>
    </source>
</evidence>
<dbReference type="GeneID" id="59265943"/>
<feature type="region of interest" description="Disordered" evidence="1">
    <location>
        <begin position="1"/>
        <end position="57"/>
    </location>
</feature>
<evidence type="ECO:0000313" key="2">
    <source>
        <dbReference type="EMBL" id="KAF5868960.1"/>
    </source>
</evidence>
<proteinExistence type="predicted"/>
<name>A0A8H6AKJ4_9HELO</name>
<dbReference type="Proteomes" id="UP000531561">
    <property type="component" value="Unassembled WGS sequence"/>
</dbReference>
<accession>A0A8H6AKJ4</accession>
<gene>
    <name evidence="2" type="ORF">Bfra_011926</name>
</gene>
<organism evidence="2 3">
    <name type="scientific">Botrytis fragariae</name>
    <dbReference type="NCBI Taxonomy" id="1964551"/>
    <lineage>
        <taxon>Eukaryota</taxon>
        <taxon>Fungi</taxon>
        <taxon>Dikarya</taxon>
        <taxon>Ascomycota</taxon>
        <taxon>Pezizomycotina</taxon>
        <taxon>Leotiomycetes</taxon>
        <taxon>Helotiales</taxon>
        <taxon>Sclerotiniaceae</taxon>
        <taxon>Botrytis</taxon>
    </lineage>
</organism>
<dbReference type="EMBL" id="JABFCT010000019">
    <property type="protein sequence ID" value="KAF5868960.1"/>
    <property type="molecule type" value="Genomic_DNA"/>
</dbReference>
<dbReference type="OrthoDB" id="3565039at2759"/>